<protein>
    <submittedName>
        <fullName evidence="1">Uncharacterized protein</fullName>
    </submittedName>
</protein>
<accession>A0A212C5Y8</accession>
<organism evidence="1 2">
    <name type="scientific">Cervus elaphus hippelaphus</name>
    <name type="common">European red deer</name>
    <dbReference type="NCBI Taxonomy" id="46360"/>
    <lineage>
        <taxon>Eukaryota</taxon>
        <taxon>Metazoa</taxon>
        <taxon>Chordata</taxon>
        <taxon>Craniata</taxon>
        <taxon>Vertebrata</taxon>
        <taxon>Euteleostomi</taxon>
        <taxon>Mammalia</taxon>
        <taxon>Eutheria</taxon>
        <taxon>Laurasiatheria</taxon>
        <taxon>Artiodactyla</taxon>
        <taxon>Ruminantia</taxon>
        <taxon>Pecora</taxon>
        <taxon>Cervidae</taxon>
        <taxon>Cervinae</taxon>
        <taxon>Cervus</taxon>
    </lineage>
</organism>
<keyword evidence="2" id="KW-1185">Reference proteome</keyword>
<evidence type="ECO:0000313" key="1">
    <source>
        <dbReference type="EMBL" id="OWK01398.1"/>
    </source>
</evidence>
<comment type="caution">
    <text evidence="1">The sequence shown here is derived from an EMBL/GenBank/DDBJ whole genome shotgun (WGS) entry which is preliminary data.</text>
</comment>
<dbReference type="AlphaFoldDB" id="A0A212C5Y8"/>
<proteinExistence type="predicted"/>
<gene>
    <name evidence="1" type="ORF">Celaphus_00018909</name>
</gene>
<evidence type="ECO:0000313" key="2">
    <source>
        <dbReference type="Proteomes" id="UP000242450"/>
    </source>
</evidence>
<reference evidence="1 2" key="1">
    <citation type="journal article" date="2018" name="Mol. Genet. Genomics">
        <title>The red deer Cervus elaphus genome CerEla1.0: sequencing, annotating, genes, and chromosomes.</title>
        <authorList>
            <person name="Bana N.A."/>
            <person name="Nyiri A."/>
            <person name="Nagy J."/>
            <person name="Frank K."/>
            <person name="Nagy T."/>
            <person name="Steger V."/>
            <person name="Schiller M."/>
            <person name="Lakatos P."/>
            <person name="Sugar L."/>
            <person name="Horn P."/>
            <person name="Barta E."/>
            <person name="Orosz L."/>
        </authorList>
    </citation>
    <scope>NUCLEOTIDE SEQUENCE [LARGE SCALE GENOMIC DNA]</scope>
    <source>
        <strain evidence="1">Hungarian</strain>
    </source>
</reference>
<sequence>MATSSRRAGIRWYRQEILRLLSILGKAESIHNADVHRAWHSQLQKAACNYQIGFFRQEISSISFLIRFHKQRYYHWVKLHFQRLLRIKKNVGMERSNHENLECDNNFVRETMLMVIIATPSKSPAPYVCVGMVIAGGQDVKGLMLREDKEGGAQSLGEHSSEGSMLLLSWPLGLTLLGTAGGKSLQSEAITHRQTLQTLSRHAALVCTNTSHSIKTTKQLTVLNCESEVFPTERIFQHKESVKDEGTIATGENSSSIFYGLIASQLVYLEEWEMTDNHSDYGDNITRS</sequence>
<dbReference type="EMBL" id="MKHE01000028">
    <property type="protein sequence ID" value="OWK01398.1"/>
    <property type="molecule type" value="Genomic_DNA"/>
</dbReference>
<dbReference type="Proteomes" id="UP000242450">
    <property type="component" value="Chromosome 28"/>
</dbReference>
<name>A0A212C5Y8_CEREH</name>